<dbReference type="EMBL" id="JBJURJ010000018">
    <property type="protein sequence ID" value="MFM9331340.1"/>
    <property type="molecule type" value="Genomic_DNA"/>
</dbReference>
<organism evidence="1 2">
    <name type="scientific">Paenibacillus mesotrionivorans</name>
    <dbReference type="NCBI Taxonomy" id="3160968"/>
    <lineage>
        <taxon>Bacteria</taxon>
        <taxon>Bacillati</taxon>
        <taxon>Bacillota</taxon>
        <taxon>Bacilli</taxon>
        <taxon>Bacillales</taxon>
        <taxon>Paenibacillaceae</taxon>
        <taxon>Paenibacillus</taxon>
    </lineage>
</organism>
<evidence type="ECO:0000313" key="1">
    <source>
        <dbReference type="EMBL" id="MFM9331340.1"/>
    </source>
</evidence>
<accession>A0ACC7P4J6</accession>
<reference evidence="1" key="1">
    <citation type="submission" date="2024-12" db="EMBL/GenBank/DDBJ databases">
        <authorList>
            <person name="Wu N."/>
        </authorList>
    </citation>
    <scope>NUCLEOTIDE SEQUENCE</scope>
    <source>
        <strain evidence="1">P15</strain>
    </source>
</reference>
<name>A0ACC7P4J6_9BACL</name>
<keyword evidence="2" id="KW-1185">Reference proteome</keyword>
<evidence type="ECO:0000313" key="2">
    <source>
        <dbReference type="Proteomes" id="UP001631969"/>
    </source>
</evidence>
<dbReference type="Proteomes" id="UP001631969">
    <property type="component" value="Unassembled WGS sequence"/>
</dbReference>
<protein>
    <submittedName>
        <fullName evidence="1">Uncharacterized protein</fullName>
    </submittedName>
</protein>
<sequence length="220" mass="25382">MRSTFCTDVQETLGVEVEKGGFKITPRRISKDGYCIYVKRRSEHVAYYIRCTDNRSKGGNVTVDLYISPIEFPSDRLDLIHVGVKFEIYSQYEVNDEVMIAAGRRVLAIIEQSGQLADWIEQQLDVPFIETGRTPYYLYSRRMYEKICRTPEVSASFHALQALARKCVKGRLSLERLNAACTQFSIELGEDFFAEFHPTIDEERKGYELANRLYGEAVFE</sequence>
<proteinExistence type="predicted"/>
<comment type="caution">
    <text evidence="1">The sequence shown here is derived from an EMBL/GenBank/DDBJ whole genome shotgun (WGS) entry which is preliminary data.</text>
</comment>
<gene>
    <name evidence="1" type="ORF">ACI1P1_23890</name>
</gene>